<dbReference type="InterPro" id="IPR000668">
    <property type="entry name" value="Peptidase_C1A_C"/>
</dbReference>
<dbReference type="InterPro" id="IPR038765">
    <property type="entry name" value="Papain-like_cys_pep_sf"/>
</dbReference>
<proteinExistence type="inferred from homology"/>
<dbReference type="Gene3D" id="1.10.287.2250">
    <property type="match status" value="1"/>
</dbReference>
<feature type="domain" description="Peptidase C1A papain C-terminal" evidence="3">
    <location>
        <begin position="64"/>
        <end position="138"/>
    </location>
</feature>
<keyword evidence="2" id="KW-0732">Signal</keyword>
<evidence type="ECO:0000313" key="5">
    <source>
        <dbReference type="Proteomes" id="UP001054889"/>
    </source>
</evidence>
<dbReference type="GO" id="GO:0006508">
    <property type="term" value="P:proteolysis"/>
    <property type="evidence" value="ECO:0007669"/>
    <property type="project" value="InterPro"/>
</dbReference>
<organism evidence="4 5">
    <name type="scientific">Eleusine coracana subsp. coracana</name>
    <dbReference type="NCBI Taxonomy" id="191504"/>
    <lineage>
        <taxon>Eukaryota</taxon>
        <taxon>Viridiplantae</taxon>
        <taxon>Streptophyta</taxon>
        <taxon>Embryophyta</taxon>
        <taxon>Tracheophyta</taxon>
        <taxon>Spermatophyta</taxon>
        <taxon>Magnoliopsida</taxon>
        <taxon>Liliopsida</taxon>
        <taxon>Poales</taxon>
        <taxon>Poaceae</taxon>
        <taxon>PACMAD clade</taxon>
        <taxon>Chloridoideae</taxon>
        <taxon>Cynodonteae</taxon>
        <taxon>Eleusininae</taxon>
        <taxon>Eleusine</taxon>
    </lineage>
</organism>
<dbReference type="Pfam" id="PF00112">
    <property type="entry name" value="Peptidase_C1"/>
    <property type="match status" value="1"/>
</dbReference>
<comment type="similarity">
    <text evidence="1">Belongs to the peptidase C1 family.</text>
</comment>
<sequence length="143" mass="15609">MESDDSMWALYERWGAHHEVARDAGDKLRRFGTFKEMLRSVYAADPGDKHYVLGLIVFADMTSQAQGLCGACWAFAAAAAVESLNAIKGNGLLVDLSPQEPIDCDRGNNGCTGGFALKVFDYIEGARVAGRSHEFYRGSRPTD</sequence>
<dbReference type="PROSITE" id="PS00139">
    <property type="entry name" value="THIOL_PROTEASE_CYS"/>
    <property type="match status" value="1"/>
</dbReference>
<evidence type="ECO:0000256" key="2">
    <source>
        <dbReference type="ARBA" id="ARBA00022729"/>
    </source>
</evidence>
<dbReference type="Gene3D" id="3.90.70.10">
    <property type="entry name" value="Cysteine proteinases"/>
    <property type="match status" value="1"/>
</dbReference>
<keyword evidence="5" id="KW-1185">Reference proteome</keyword>
<dbReference type="EMBL" id="BQKI01000003">
    <property type="protein sequence ID" value="GJM90512.1"/>
    <property type="molecule type" value="Genomic_DNA"/>
</dbReference>
<gene>
    <name evidence="4" type="primary">ga06799</name>
    <name evidence="4" type="ORF">PR202_ga06799</name>
</gene>
<dbReference type="SUPFAM" id="SSF54001">
    <property type="entry name" value="Cysteine proteinases"/>
    <property type="match status" value="1"/>
</dbReference>
<dbReference type="InterPro" id="IPR000169">
    <property type="entry name" value="Pept_cys_AS"/>
</dbReference>
<accession>A0AAV5BWZ3</accession>
<dbReference type="PANTHER" id="PTHR12411">
    <property type="entry name" value="CYSTEINE PROTEASE FAMILY C1-RELATED"/>
    <property type="match status" value="1"/>
</dbReference>
<protein>
    <recommendedName>
        <fullName evidence="3">Peptidase C1A papain C-terminal domain-containing protein</fullName>
    </recommendedName>
</protein>
<dbReference type="GO" id="GO:0008234">
    <property type="term" value="F:cysteine-type peptidase activity"/>
    <property type="evidence" value="ECO:0007669"/>
    <property type="project" value="InterPro"/>
</dbReference>
<dbReference type="AlphaFoldDB" id="A0AAV5BWZ3"/>
<reference evidence="4" key="2">
    <citation type="submission" date="2021-12" db="EMBL/GenBank/DDBJ databases">
        <title>Resequencing data analysis of finger millet.</title>
        <authorList>
            <person name="Hatakeyama M."/>
            <person name="Aluri S."/>
            <person name="Balachadran M.T."/>
            <person name="Sivarajan S.R."/>
            <person name="Poveda L."/>
            <person name="Shimizu-Inatsugi R."/>
            <person name="Schlapbach R."/>
            <person name="Sreeman S.M."/>
            <person name="Shimizu K.K."/>
        </authorList>
    </citation>
    <scope>NUCLEOTIDE SEQUENCE</scope>
</reference>
<evidence type="ECO:0000313" key="4">
    <source>
        <dbReference type="EMBL" id="GJM90512.1"/>
    </source>
</evidence>
<evidence type="ECO:0000259" key="3">
    <source>
        <dbReference type="Pfam" id="PF00112"/>
    </source>
</evidence>
<dbReference type="InterPro" id="IPR013128">
    <property type="entry name" value="Peptidase_C1A"/>
</dbReference>
<dbReference type="Proteomes" id="UP001054889">
    <property type="component" value="Unassembled WGS sequence"/>
</dbReference>
<comment type="caution">
    <text evidence="4">The sequence shown here is derived from an EMBL/GenBank/DDBJ whole genome shotgun (WGS) entry which is preliminary data.</text>
</comment>
<name>A0AAV5BWZ3_ELECO</name>
<reference evidence="4" key="1">
    <citation type="journal article" date="2018" name="DNA Res.">
        <title>Multiple hybrid de novo genome assembly of finger millet, an orphan allotetraploid crop.</title>
        <authorList>
            <person name="Hatakeyama M."/>
            <person name="Aluri S."/>
            <person name="Balachadran M.T."/>
            <person name="Sivarajan S.R."/>
            <person name="Patrignani A."/>
            <person name="Gruter S."/>
            <person name="Poveda L."/>
            <person name="Shimizu-Inatsugi R."/>
            <person name="Baeten J."/>
            <person name="Francoijs K.J."/>
            <person name="Nataraja K.N."/>
            <person name="Reddy Y.A.N."/>
            <person name="Phadnis S."/>
            <person name="Ravikumar R.L."/>
            <person name="Schlapbach R."/>
            <person name="Sreeman S.M."/>
            <person name="Shimizu K.K."/>
        </authorList>
    </citation>
    <scope>NUCLEOTIDE SEQUENCE</scope>
</reference>
<evidence type="ECO:0000256" key="1">
    <source>
        <dbReference type="ARBA" id="ARBA00008455"/>
    </source>
</evidence>